<dbReference type="AlphaFoldDB" id="A0A139I140"/>
<reference evidence="8 9" key="1">
    <citation type="submission" date="2015-07" db="EMBL/GenBank/DDBJ databases">
        <title>Comparative genomics of the Sigatoka disease complex on banana suggests a link between parallel evolutionary changes in Pseudocercospora fijiensis and Pseudocercospora eumusae and increased virulence on the banana host.</title>
        <authorList>
            <person name="Chang T.-C."/>
            <person name="Salvucci A."/>
            <person name="Crous P.W."/>
            <person name="Stergiopoulos I."/>
        </authorList>
    </citation>
    <scope>NUCLEOTIDE SEQUENCE [LARGE SCALE GENOMIC DNA]</scope>
    <source>
        <strain evidence="8 9">CBS 116634</strain>
    </source>
</reference>
<dbReference type="PROSITE" id="PS50096">
    <property type="entry name" value="IQ"/>
    <property type="match status" value="1"/>
</dbReference>
<dbReference type="GO" id="GO:0050660">
    <property type="term" value="F:flavin adenine dinucleotide binding"/>
    <property type="evidence" value="ECO:0007669"/>
    <property type="project" value="InterPro"/>
</dbReference>
<comment type="caution">
    <text evidence="8">The sequence shown here is derived from an EMBL/GenBank/DDBJ whole genome shotgun (WGS) entry which is preliminary data.</text>
</comment>
<feature type="active site" description="Proton donor" evidence="5">
    <location>
        <position position="628"/>
    </location>
</feature>
<organism evidence="8 9">
    <name type="scientific">Pseudocercospora musae</name>
    <dbReference type="NCBI Taxonomy" id="113226"/>
    <lineage>
        <taxon>Eukaryota</taxon>
        <taxon>Fungi</taxon>
        <taxon>Dikarya</taxon>
        <taxon>Ascomycota</taxon>
        <taxon>Pezizomycotina</taxon>
        <taxon>Dothideomycetes</taxon>
        <taxon>Dothideomycetidae</taxon>
        <taxon>Mycosphaerellales</taxon>
        <taxon>Mycosphaerellaceae</taxon>
        <taxon>Pseudocercospora</taxon>
    </lineage>
</organism>
<dbReference type="InterPro" id="IPR000172">
    <property type="entry name" value="GMC_OxRdtase_N"/>
</dbReference>
<feature type="domain" description="Glucose-methanol-choline oxidoreductase N-terminal" evidence="7">
    <location>
        <begin position="381"/>
        <end position="395"/>
    </location>
</feature>
<comment type="cofactor">
    <cofactor evidence="1 6">
        <name>FAD</name>
        <dbReference type="ChEBI" id="CHEBI:57692"/>
    </cofactor>
</comment>
<dbReference type="Gene3D" id="3.30.560.10">
    <property type="entry name" value="Glucose Oxidase, domain 3"/>
    <property type="match status" value="1"/>
</dbReference>
<dbReference type="Pfam" id="PF00732">
    <property type="entry name" value="GMC_oxred_N"/>
    <property type="match status" value="1"/>
</dbReference>
<evidence type="ECO:0000313" key="8">
    <source>
        <dbReference type="EMBL" id="KXT08444.1"/>
    </source>
</evidence>
<evidence type="ECO:0000256" key="1">
    <source>
        <dbReference type="ARBA" id="ARBA00001974"/>
    </source>
</evidence>
<evidence type="ECO:0000256" key="6">
    <source>
        <dbReference type="PIRSR" id="PIRSR000137-2"/>
    </source>
</evidence>
<gene>
    <name evidence="8" type="ORF">AC579_5609</name>
</gene>
<accession>A0A139I140</accession>
<evidence type="ECO:0000256" key="2">
    <source>
        <dbReference type="ARBA" id="ARBA00010790"/>
    </source>
</evidence>
<dbReference type="PIRSF" id="PIRSF000137">
    <property type="entry name" value="Alcohol_oxidase"/>
    <property type="match status" value="1"/>
</dbReference>
<dbReference type="PROSITE" id="PS00624">
    <property type="entry name" value="GMC_OXRED_2"/>
    <property type="match status" value="1"/>
</dbReference>
<keyword evidence="3" id="KW-0285">Flavoprotein</keyword>
<evidence type="ECO:0000256" key="4">
    <source>
        <dbReference type="ARBA" id="ARBA00022827"/>
    </source>
</evidence>
<dbReference type="InterPro" id="IPR012132">
    <property type="entry name" value="GMC_OxRdtase"/>
</dbReference>
<keyword evidence="9" id="KW-1185">Reference proteome</keyword>
<dbReference type="InterPro" id="IPR036188">
    <property type="entry name" value="FAD/NAD-bd_sf"/>
</dbReference>
<sequence>MIVVRMIRKIVFIVVSPMYIPPIEILAHMNKYSSCSVKTLTELEKHSVEPVPVQGCATAVASHCIKQPRVGKYGAKERAMADGTSVDLAALNRRAWIRVWGAYACATSACRIEKLTASMAENTWDYVICGGGTCGPVVAGRLSEDPSLKVLILEAGSHSKDMDNVHMSGAWTKNHYGPTDWNIVSPPQVGLNGKECRLPRGRFLGGSSGSNGTICVRGVKQDYDDWGFPEWSGDEMFRAMRKAETFHPKAWFPHEPSAHGTDGPLHIEPALPPIPIAERMFESFQSKGLPYKPDMFSTGESSRGCGHAMRTTWQGYRTTAADYVTKDQERANVTIKCDVTVDKVILEQGADGLEAKGAEYVDAQGNRYKAFASREVILAGGSYNTPTMLLRSGIGPKKDLEALNIPVQLDLPGVGENLQDHQLIFMYYELSEPELTDDARVNHDPEAYANGHKEWLEKKTGWLANFPFGAFGFNRLNDRLERDNAEWRALPRAPGRDPMGLSENQPNCEFFNTICYGGPPEYTDFPKEGQWAFSMCCFLCGQQSRGHVKLKSLDPFEPPYVDPCYLTDKRDLMMMAEGVRFANEVVMEGAGTKNIVKGGWPAGANHHLNKTNEDWQPFVQKYASTSYHPGGTCKLGKEDDPMAVVDQYLHVYGVKNLRVADCSIMPNLNSGHTQMPAFGIAEKAAEYIQATYKGQL</sequence>
<feature type="active site" description="Proton acceptor" evidence="5">
    <location>
        <position position="672"/>
    </location>
</feature>
<proteinExistence type="inferred from homology"/>
<evidence type="ECO:0000256" key="3">
    <source>
        <dbReference type="ARBA" id="ARBA00022630"/>
    </source>
</evidence>
<dbReference type="EMBL" id="LFZO01000444">
    <property type="protein sequence ID" value="KXT08444.1"/>
    <property type="molecule type" value="Genomic_DNA"/>
</dbReference>
<evidence type="ECO:0000256" key="5">
    <source>
        <dbReference type="PIRSR" id="PIRSR000137-1"/>
    </source>
</evidence>
<name>A0A139I140_9PEZI</name>
<dbReference type="OrthoDB" id="269227at2759"/>
<comment type="similarity">
    <text evidence="2">Belongs to the GMC oxidoreductase family.</text>
</comment>
<evidence type="ECO:0000259" key="7">
    <source>
        <dbReference type="PROSITE" id="PS00624"/>
    </source>
</evidence>
<dbReference type="InterPro" id="IPR007867">
    <property type="entry name" value="GMC_OxRtase_C"/>
</dbReference>
<dbReference type="SUPFAM" id="SSF54373">
    <property type="entry name" value="FAD-linked reductases, C-terminal domain"/>
    <property type="match status" value="1"/>
</dbReference>
<dbReference type="PANTHER" id="PTHR11552:SF147">
    <property type="entry name" value="CHOLINE DEHYDROGENASE, MITOCHONDRIAL"/>
    <property type="match status" value="1"/>
</dbReference>
<evidence type="ECO:0000313" key="9">
    <source>
        <dbReference type="Proteomes" id="UP000073492"/>
    </source>
</evidence>
<protein>
    <recommendedName>
        <fullName evidence="7">Glucose-methanol-choline oxidoreductase N-terminal domain-containing protein</fullName>
    </recommendedName>
</protein>
<dbReference type="Pfam" id="PF05199">
    <property type="entry name" value="GMC_oxred_C"/>
    <property type="match status" value="1"/>
</dbReference>
<dbReference type="Gene3D" id="3.50.50.60">
    <property type="entry name" value="FAD/NAD(P)-binding domain"/>
    <property type="match status" value="1"/>
</dbReference>
<feature type="binding site" evidence="6">
    <location>
        <position position="341"/>
    </location>
    <ligand>
        <name>FAD</name>
        <dbReference type="ChEBI" id="CHEBI:57692"/>
    </ligand>
</feature>
<dbReference type="PANTHER" id="PTHR11552">
    <property type="entry name" value="GLUCOSE-METHANOL-CHOLINE GMC OXIDOREDUCTASE"/>
    <property type="match status" value="1"/>
</dbReference>
<dbReference type="SUPFAM" id="SSF51905">
    <property type="entry name" value="FAD/NAD(P)-binding domain"/>
    <property type="match status" value="1"/>
</dbReference>
<dbReference type="GO" id="GO:0016614">
    <property type="term" value="F:oxidoreductase activity, acting on CH-OH group of donors"/>
    <property type="evidence" value="ECO:0007669"/>
    <property type="project" value="InterPro"/>
</dbReference>
<dbReference type="Proteomes" id="UP000073492">
    <property type="component" value="Unassembled WGS sequence"/>
</dbReference>
<keyword evidence="4 6" id="KW-0274">FAD</keyword>